<dbReference type="AlphaFoldDB" id="A0A2T6BJG7"/>
<organism evidence="6 7">
    <name type="scientific">Litoreibacter ponti</name>
    <dbReference type="NCBI Taxonomy" id="1510457"/>
    <lineage>
        <taxon>Bacteria</taxon>
        <taxon>Pseudomonadati</taxon>
        <taxon>Pseudomonadota</taxon>
        <taxon>Alphaproteobacteria</taxon>
        <taxon>Rhodobacterales</taxon>
        <taxon>Roseobacteraceae</taxon>
        <taxon>Litoreibacter</taxon>
    </lineage>
</organism>
<dbReference type="SUPFAM" id="SSF50022">
    <property type="entry name" value="ISP domain"/>
    <property type="match status" value="1"/>
</dbReference>
<dbReference type="OrthoDB" id="311718at2"/>
<evidence type="ECO:0000259" key="5">
    <source>
        <dbReference type="PROSITE" id="PS51296"/>
    </source>
</evidence>
<evidence type="ECO:0000256" key="4">
    <source>
        <dbReference type="ARBA" id="ARBA00023014"/>
    </source>
</evidence>
<comment type="caution">
    <text evidence="6">The sequence shown here is derived from an EMBL/GenBank/DDBJ whole genome shotgun (WGS) entry which is preliminary data.</text>
</comment>
<proteinExistence type="predicted"/>
<dbReference type="InterPro" id="IPR017941">
    <property type="entry name" value="Rieske_2Fe-2S"/>
</dbReference>
<evidence type="ECO:0000313" key="7">
    <source>
        <dbReference type="Proteomes" id="UP000243978"/>
    </source>
</evidence>
<evidence type="ECO:0000256" key="2">
    <source>
        <dbReference type="ARBA" id="ARBA00022723"/>
    </source>
</evidence>
<dbReference type="GO" id="GO:0051537">
    <property type="term" value="F:2 iron, 2 sulfur cluster binding"/>
    <property type="evidence" value="ECO:0007669"/>
    <property type="project" value="UniProtKB-KW"/>
</dbReference>
<name>A0A2T6BJG7_9RHOB</name>
<keyword evidence="3" id="KW-0408">Iron</keyword>
<keyword evidence="4" id="KW-0411">Iron-sulfur</keyword>
<sequence>MSETRRSALTLLLGAAAAVGTGAIGYGVMRIFGERGKSVQGAFDLSDLAPGELQRFSVSDRPFAVFHAPGDGLLAYYLTCTRAGCALQMSDDNTSWACPCDEARFALDGEPISGPVPRKLDRVPVRFDGMVLMAPSALGPVEAVT</sequence>
<dbReference type="Pfam" id="PF00355">
    <property type="entry name" value="Rieske"/>
    <property type="match status" value="1"/>
</dbReference>
<reference evidence="6 7" key="1">
    <citation type="submission" date="2018-04" db="EMBL/GenBank/DDBJ databases">
        <title>Genomic Encyclopedia of Archaeal and Bacterial Type Strains, Phase II (KMG-II): from individual species to whole genera.</title>
        <authorList>
            <person name="Goeker M."/>
        </authorList>
    </citation>
    <scope>NUCLEOTIDE SEQUENCE [LARGE SCALE GENOMIC DNA]</scope>
    <source>
        <strain evidence="6 7">DSM 100977</strain>
    </source>
</reference>
<evidence type="ECO:0000256" key="1">
    <source>
        <dbReference type="ARBA" id="ARBA00022714"/>
    </source>
</evidence>
<dbReference type="GO" id="GO:0046872">
    <property type="term" value="F:metal ion binding"/>
    <property type="evidence" value="ECO:0007669"/>
    <property type="project" value="UniProtKB-KW"/>
</dbReference>
<dbReference type="PROSITE" id="PS51296">
    <property type="entry name" value="RIESKE"/>
    <property type="match status" value="1"/>
</dbReference>
<dbReference type="Gene3D" id="2.102.10.10">
    <property type="entry name" value="Rieske [2Fe-2S] iron-sulphur domain"/>
    <property type="match status" value="1"/>
</dbReference>
<evidence type="ECO:0000256" key="3">
    <source>
        <dbReference type="ARBA" id="ARBA00023004"/>
    </source>
</evidence>
<accession>A0A2T6BJG7</accession>
<keyword evidence="7" id="KW-1185">Reference proteome</keyword>
<evidence type="ECO:0000313" key="6">
    <source>
        <dbReference type="EMBL" id="PTX56200.1"/>
    </source>
</evidence>
<dbReference type="RefSeq" id="WP_107844421.1">
    <property type="nucleotide sequence ID" value="NZ_QBKS01000001.1"/>
</dbReference>
<dbReference type="InterPro" id="IPR036922">
    <property type="entry name" value="Rieske_2Fe-2S_sf"/>
</dbReference>
<keyword evidence="2" id="KW-0479">Metal-binding</keyword>
<dbReference type="Proteomes" id="UP000243978">
    <property type="component" value="Unassembled WGS sequence"/>
</dbReference>
<feature type="domain" description="Rieske" evidence="5">
    <location>
        <begin position="40"/>
        <end position="134"/>
    </location>
</feature>
<dbReference type="CDD" id="cd03467">
    <property type="entry name" value="Rieske"/>
    <property type="match status" value="1"/>
</dbReference>
<dbReference type="EMBL" id="QBKS01000001">
    <property type="protein sequence ID" value="PTX56200.1"/>
    <property type="molecule type" value="Genomic_DNA"/>
</dbReference>
<keyword evidence="1" id="KW-0001">2Fe-2S</keyword>
<gene>
    <name evidence="6" type="ORF">C8N43_0853</name>
</gene>
<protein>
    <submittedName>
        <fullName evidence="6">Rieske Fe-S protein</fullName>
    </submittedName>
</protein>